<keyword evidence="2" id="KW-0812">Transmembrane</keyword>
<dbReference type="Proteomes" id="UP000325116">
    <property type="component" value="Unassembled WGS sequence"/>
</dbReference>
<proteinExistence type="predicted"/>
<dbReference type="EMBL" id="SAXT01000005">
    <property type="protein sequence ID" value="TXJ11900.1"/>
    <property type="molecule type" value="Genomic_DNA"/>
</dbReference>
<dbReference type="Gene3D" id="1.10.287.950">
    <property type="entry name" value="Methyl-accepting chemotaxis protein"/>
    <property type="match status" value="1"/>
</dbReference>
<dbReference type="SUPFAM" id="SSF58104">
    <property type="entry name" value="Methyl-accepting chemotaxis protein (MCP) signaling domain"/>
    <property type="match status" value="1"/>
</dbReference>
<evidence type="ECO:0000256" key="2">
    <source>
        <dbReference type="SAM" id="Phobius"/>
    </source>
</evidence>
<dbReference type="RefSeq" id="WP_147758775.1">
    <property type="nucleotide sequence ID" value="NZ_SAXT01000005.1"/>
</dbReference>
<sequence length="644" mass="74250">MDRNFFHIFFELGIPTIGTFMGFVGIILYAYIYLKLFEESQLITLSIGILAFLFSLLEFLNIIISLSDYNNQIAFHLYRIEQMILSVTIIPWMIYVKNNLELNKKYHKALEFLYSLAVFLVAMIIVISIVYPEVFISKTEAINTLNETMKGSVKIRGKIGPLYVFRDFVVSCSMLIVISAFIYEVIVIKNFAKNTQYLILASIIAIFFFDDFNGISVYQARGDFLILRSIPFSRITLAYVIYNIIIIHSSVNQFISSVFRRRTKESYNFEEIRAQDTVIINTASNTSKKMLEYKEDFQKAVNELKEDVLNSYSSVSNLKSEIVKIIDSINEFIAIENFQVNDAYSNIEKINELIETYPKLKEVSKSQKLMLESLNITLQKSIEQIYNLQAESVNMLDKFDSFQGGLEKERYNIGLELNKTSEISHLNIQINKIIAFMTNMSDKAKTLAINSGIQASKSGAYSNDFALISKSVSELVGESLSVSAKMQKLLFQIEDIFKRFNHASVNINNNFTELIKEISSYYDKLIQFNKGMKRQNDFNMTIVKNTDKMFNSVSDIKDIITSEENDFMNIRLRIEEFNDYIIDISEKAFEQNSEIKNLMKDMNKLLATSEDLESVSGKLNDEKEKLLEYSNNLDDVIKEHSKVI</sequence>
<feature type="transmembrane region" description="Helical" evidence="2">
    <location>
        <begin position="112"/>
        <end position="131"/>
    </location>
</feature>
<feature type="transmembrane region" description="Helical" evidence="2">
    <location>
        <begin position="168"/>
        <end position="186"/>
    </location>
</feature>
<gene>
    <name evidence="3" type="ORF">EPJ80_09360</name>
</gene>
<reference evidence="3 4" key="1">
    <citation type="journal article" date="1992" name="Lakartidningen">
        <title>[Penicillin V and not amoxicillin is the first choice preparation in acute otitis].</title>
        <authorList>
            <person name="Kamme C."/>
            <person name="Lundgren K."/>
            <person name="Prellner K."/>
        </authorList>
    </citation>
    <scope>NUCLEOTIDE SEQUENCE [LARGE SCALE GENOMIC DNA]</scope>
    <source>
        <strain evidence="3 4">W1</strain>
    </source>
</reference>
<feature type="transmembrane region" description="Helical" evidence="2">
    <location>
        <begin position="42"/>
        <end position="63"/>
    </location>
</feature>
<keyword evidence="1" id="KW-0175">Coiled coil</keyword>
<accession>A0A5C8CEY6</accession>
<keyword evidence="2" id="KW-0472">Membrane</keyword>
<evidence type="ECO:0000256" key="1">
    <source>
        <dbReference type="SAM" id="Coils"/>
    </source>
</evidence>
<feature type="transmembrane region" description="Helical" evidence="2">
    <location>
        <begin position="239"/>
        <end position="259"/>
    </location>
</feature>
<feature type="coiled-coil region" evidence="1">
    <location>
        <begin position="595"/>
        <end position="639"/>
    </location>
</feature>
<keyword evidence="2" id="KW-1133">Transmembrane helix</keyword>
<feature type="transmembrane region" description="Helical" evidence="2">
    <location>
        <begin position="198"/>
        <end position="219"/>
    </location>
</feature>
<dbReference type="AlphaFoldDB" id="A0A5C8CEY6"/>
<feature type="transmembrane region" description="Helical" evidence="2">
    <location>
        <begin position="83"/>
        <end position="100"/>
    </location>
</feature>
<name>A0A5C8CEY6_9SPIR</name>
<comment type="caution">
    <text evidence="3">The sequence shown here is derived from an EMBL/GenBank/DDBJ whole genome shotgun (WGS) entry which is preliminary data.</text>
</comment>
<evidence type="ECO:0000313" key="4">
    <source>
        <dbReference type="Proteomes" id="UP000325116"/>
    </source>
</evidence>
<protein>
    <submittedName>
        <fullName evidence="3">Methyl-accepting chemotaxis protein</fullName>
    </submittedName>
</protein>
<feature type="transmembrane region" description="Helical" evidence="2">
    <location>
        <begin position="6"/>
        <end position="30"/>
    </location>
</feature>
<evidence type="ECO:0000313" key="3">
    <source>
        <dbReference type="EMBL" id="TXJ11900.1"/>
    </source>
</evidence>
<organism evidence="3 4">
    <name type="scientific">Brachyspira aalborgi</name>
    <dbReference type="NCBI Taxonomy" id="29522"/>
    <lineage>
        <taxon>Bacteria</taxon>
        <taxon>Pseudomonadati</taxon>
        <taxon>Spirochaetota</taxon>
        <taxon>Spirochaetia</taxon>
        <taxon>Brachyspirales</taxon>
        <taxon>Brachyspiraceae</taxon>
        <taxon>Brachyspira</taxon>
    </lineage>
</organism>